<dbReference type="AlphaFoldDB" id="A0A2N9EFP2"/>
<reference evidence="1" key="1">
    <citation type="submission" date="2018-02" db="EMBL/GenBank/DDBJ databases">
        <authorList>
            <person name="Cohen D.B."/>
            <person name="Kent A.D."/>
        </authorList>
    </citation>
    <scope>NUCLEOTIDE SEQUENCE</scope>
</reference>
<accession>A0A2N9EFP2</accession>
<evidence type="ECO:0000313" key="1">
    <source>
        <dbReference type="EMBL" id="SPC73592.1"/>
    </source>
</evidence>
<proteinExistence type="predicted"/>
<sequence length="91" mass="10621">MGGECQQFYCWKAYGQRVGMDTPLLQCASRSFHVESCFGALGIWDPTRHVFCFNQCKLCPMIEEFAVLMYNNDFRFNLFPPQPRRALDILD</sequence>
<protein>
    <submittedName>
        <fullName evidence="1">Uncharacterized protein</fullName>
    </submittedName>
</protein>
<gene>
    <name evidence="1" type="ORF">FSB_LOCUS1474</name>
</gene>
<name>A0A2N9EFP2_FAGSY</name>
<organism evidence="1">
    <name type="scientific">Fagus sylvatica</name>
    <name type="common">Beechnut</name>
    <dbReference type="NCBI Taxonomy" id="28930"/>
    <lineage>
        <taxon>Eukaryota</taxon>
        <taxon>Viridiplantae</taxon>
        <taxon>Streptophyta</taxon>
        <taxon>Embryophyta</taxon>
        <taxon>Tracheophyta</taxon>
        <taxon>Spermatophyta</taxon>
        <taxon>Magnoliopsida</taxon>
        <taxon>eudicotyledons</taxon>
        <taxon>Gunneridae</taxon>
        <taxon>Pentapetalae</taxon>
        <taxon>rosids</taxon>
        <taxon>fabids</taxon>
        <taxon>Fagales</taxon>
        <taxon>Fagaceae</taxon>
        <taxon>Fagus</taxon>
    </lineage>
</organism>
<dbReference type="EMBL" id="OIVN01000065">
    <property type="protein sequence ID" value="SPC73592.1"/>
    <property type="molecule type" value="Genomic_DNA"/>
</dbReference>